<reference evidence="2" key="2">
    <citation type="submission" date="2022-10" db="EMBL/GenBank/DDBJ databases">
        <authorList>
            <person name="Aronson H.S."/>
        </authorList>
    </citation>
    <scope>NUCLEOTIDE SEQUENCE</scope>
    <source>
        <strain evidence="2">RS19-109</strain>
    </source>
</reference>
<feature type="compositionally biased region" description="Acidic residues" evidence="1">
    <location>
        <begin position="258"/>
        <end position="269"/>
    </location>
</feature>
<evidence type="ECO:0000313" key="3">
    <source>
        <dbReference type="Proteomes" id="UP001154240"/>
    </source>
</evidence>
<feature type="compositionally biased region" description="Acidic residues" evidence="1">
    <location>
        <begin position="181"/>
        <end position="197"/>
    </location>
</feature>
<evidence type="ECO:0000256" key="1">
    <source>
        <dbReference type="SAM" id="MobiDB-lite"/>
    </source>
</evidence>
<feature type="region of interest" description="Disordered" evidence="1">
    <location>
        <begin position="75"/>
        <end position="269"/>
    </location>
</feature>
<accession>A0A9X4MGR8</accession>
<name>A0A9X4MGR8_9BACT</name>
<protein>
    <submittedName>
        <fullName evidence="2">Uncharacterized protein</fullName>
    </submittedName>
</protein>
<feature type="compositionally biased region" description="Basic and acidic residues" evidence="1">
    <location>
        <begin position="209"/>
        <end position="219"/>
    </location>
</feature>
<keyword evidence="3" id="KW-1185">Reference proteome</keyword>
<dbReference type="AlphaFoldDB" id="A0A9X4MGR8"/>
<evidence type="ECO:0000313" key="2">
    <source>
        <dbReference type="EMBL" id="MDG4475630.1"/>
    </source>
</evidence>
<proteinExistence type="predicted"/>
<dbReference type="Proteomes" id="UP001154240">
    <property type="component" value="Unassembled WGS sequence"/>
</dbReference>
<feature type="compositionally biased region" description="Acidic residues" evidence="1">
    <location>
        <begin position="75"/>
        <end position="87"/>
    </location>
</feature>
<sequence length="269" mass="29395">MRCPKCGYISFDRQRSCGKCSNDLTAAAEQITGTVSKAAAPFFLGAVLGKKTPAYDEPSPTLYEEEETLSLDELDAETLPTDEEELDFSGVPLNEDDLDEQPLPSLGLEDIDVSDLIPPQEEKEEALELTLGSEQEEGETSISAHEEAKEEEELLSGIEFSGFEFDDTLSAAEKEHPLGGFEDEPRESPDNEEEEIIDLSSLMDFDDAPAEKEDEHDIMDLSLGEAPEELHLSLEDGEPAPAPDGAAKKSTNTLAEIPDLDLTLENDDQ</sequence>
<organism evidence="2 3">
    <name type="scientific">Thiovibrio frasassiensis</name>
    <dbReference type="NCBI Taxonomy" id="2984131"/>
    <lineage>
        <taxon>Bacteria</taxon>
        <taxon>Pseudomonadati</taxon>
        <taxon>Thermodesulfobacteriota</taxon>
        <taxon>Desulfobulbia</taxon>
        <taxon>Desulfobulbales</taxon>
        <taxon>Thiovibrionaceae</taxon>
        <taxon>Thiovibrio</taxon>
    </lineage>
</organism>
<reference evidence="2" key="1">
    <citation type="journal article" date="2022" name="bioRxiv">
        <title>Thiovibrio frasassiensisgen. nov., sp. nov., an autotrophic, elemental sulfur disproportionating bacterium isolated from sulfidic karst sediment, and proposal of Thiovibrionaceae fam. nov.</title>
        <authorList>
            <person name="Aronson H."/>
            <person name="Thomas C."/>
            <person name="Bhattacharyya M."/>
            <person name="Eckstein S."/>
            <person name="Jensen S."/>
            <person name="Barco R."/>
            <person name="Macalady J."/>
            <person name="Amend J."/>
        </authorList>
    </citation>
    <scope>NUCLEOTIDE SEQUENCE</scope>
    <source>
        <strain evidence="2">RS19-109</strain>
    </source>
</reference>
<gene>
    <name evidence="2" type="ORF">OLX77_05580</name>
</gene>
<comment type="caution">
    <text evidence="2">The sequence shown here is derived from an EMBL/GenBank/DDBJ whole genome shotgun (WGS) entry which is preliminary data.</text>
</comment>
<dbReference type="RefSeq" id="WP_307632603.1">
    <property type="nucleotide sequence ID" value="NZ_JAPHEH010000001.1"/>
</dbReference>
<dbReference type="EMBL" id="JAPHEH010000001">
    <property type="protein sequence ID" value="MDG4475630.1"/>
    <property type="molecule type" value="Genomic_DNA"/>
</dbReference>